<dbReference type="InterPro" id="IPR036045">
    <property type="entry name" value="Sec1-like_sf"/>
</dbReference>
<dbReference type="EMBL" id="JACEIK010000017">
    <property type="protein sequence ID" value="MCD7446619.1"/>
    <property type="molecule type" value="Genomic_DNA"/>
</dbReference>
<organism evidence="2 3">
    <name type="scientific">Datura stramonium</name>
    <name type="common">Jimsonweed</name>
    <name type="synonym">Common thornapple</name>
    <dbReference type="NCBI Taxonomy" id="4076"/>
    <lineage>
        <taxon>Eukaryota</taxon>
        <taxon>Viridiplantae</taxon>
        <taxon>Streptophyta</taxon>
        <taxon>Embryophyta</taxon>
        <taxon>Tracheophyta</taxon>
        <taxon>Spermatophyta</taxon>
        <taxon>Magnoliopsida</taxon>
        <taxon>eudicotyledons</taxon>
        <taxon>Gunneridae</taxon>
        <taxon>Pentapetalae</taxon>
        <taxon>asterids</taxon>
        <taxon>lamiids</taxon>
        <taxon>Solanales</taxon>
        <taxon>Solanaceae</taxon>
        <taxon>Solanoideae</taxon>
        <taxon>Datureae</taxon>
        <taxon>Datura</taxon>
    </lineage>
</organism>
<keyword evidence="3" id="KW-1185">Reference proteome</keyword>
<comment type="caution">
    <text evidence="2">The sequence shown here is derived from an EMBL/GenBank/DDBJ whole genome shotgun (WGS) entry which is preliminary data.</text>
</comment>
<dbReference type="InterPro" id="IPR001619">
    <property type="entry name" value="Sec1-like"/>
</dbReference>
<gene>
    <name evidence="2" type="primary">VPS45_2</name>
    <name evidence="2" type="ORF">HAX54_012104</name>
</gene>
<sequence length="245" mass="27203">MEIAAESRHCRLNSYSSFIMIAMSLCDHGTDGINPLRSLCPSRNRIERLTKGNSAPLLYSIHGDPGAVATQEAIASWLWLPSLRLQRRKQHQKYLQLYIQFKKSDEVVYDDATSTNVHPPLPLRSVLCRCMLCSSSTQGKRKASGMCSLGVNISSGRPQEVVIFIVGGTTYEESRSVALQNSTNSGIRFILGGSALLNSKRFLKDLEEAQRIARISTNSKGGYLVSAEVHKELSLLMKESHKYIV</sequence>
<evidence type="ECO:0000313" key="2">
    <source>
        <dbReference type="EMBL" id="MCD7446619.1"/>
    </source>
</evidence>
<comment type="similarity">
    <text evidence="1">Belongs to the STXBP/unc-18/SEC1 family.</text>
</comment>
<reference evidence="2 3" key="1">
    <citation type="journal article" date="2021" name="BMC Genomics">
        <title>Datura genome reveals duplications of psychoactive alkaloid biosynthetic genes and high mutation rate following tissue culture.</title>
        <authorList>
            <person name="Rajewski A."/>
            <person name="Carter-House D."/>
            <person name="Stajich J."/>
            <person name="Litt A."/>
        </authorList>
    </citation>
    <scope>NUCLEOTIDE SEQUENCE [LARGE SCALE GENOMIC DNA]</scope>
    <source>
        <strain evidence="2">AR-01</strain>
    </source>
</reference>
<dbReference type="Pfam" id="PF00995">
    <property type="entry name" value="Sec1"/>
    <property type="match status" value="1"/>
</dbReference>
<evidence type="ECO:0000256" key="1">
    <source>
        <dbReference type="ARBA" id="ARBA00009884"/>
    </source>
</evidence>
<accession>A0ABS8RLX7</accession>
<dbReference type="Proteomes" id="UP000823775">
    <property type="component" value="Unassembled WGS sequence"/>
</dbReference>
<dbReference type="Gene3D" id="3.40.50.1910">
    <property type="match status" value="1"/>
</dbReference>
<dbReference type="InterPro" id="IPR027482">
    <property type="entry name" value="Sec1-like_dom2"/>
</dbReference>
<dbReference type="SUPFAM" id="SSF56815">
    <property type="entry name" value="Sec1/munc18-like (SM) proteins"/>
    <property type="match status" value="1"/>
</dbReference>
<name>A0ABS8RLX7_DATST</name>
<protein>
    <submittedName>
        <fullName evidence="2">Vacuolar protein sorting-associated protein 45</fullName>
    </submittedName>
</protein>
<evidence type="ECO:0000313" key="3">
    <source>
        <dbReference type="Proteomes" id="UP000823775"/>
    </source>
</evidence>
<proteinExistence type="inferred from homology"/>